<dbReference type="EMBL" id="JANGAC010000017">
    <property type="protein sequence ID" value="MCQ4925002.1"/>
    <property type="molecule type" value="Genomic_DNA"/>
</dbReference>
<accession>A0ABT1SET1</accession>
<evidence type="ECO:0000313" key="1">
    <source>
        <dbReference type="EMBL" id="MCQ4925002.1"/>
    </source>
</evidence>
<sequence length="163" mass="18876">MRNFKEGQMATPKHEVIVHCRGVNLLPNEKYKVIGASYTGYPLTKFDEKKGYDIIHLDIEGLRMYCFSADDFELVEIKYFEVQLPYYALIRAETEEEAIEIYIEYVADDETDELKDEMVELDSDMALGKFVKCLEKVEGDIPLSEVLKRFNEEDVLLIDGALD</sequence>
<name>A0ABT1SET1_9FIRM</name>
<comment type="caution">
    <text evidence="1">The sequence shown here is derived from an EMBL/GenBank/DDBJ whole genome shotgun (WGS) entry which is preliminary data.</text>
</comment>
<organism evidence="1 2">
    <name type="scientific">Tissierella carlieri</name>
    <dbReference type="NCBI Taxonomy" id="689904"/>
    <lineage>
        <taxon>Bacteria</taxon>
        <taxon>Bacillati</taxon>
        <taxon>Bacillota</taxon>
        <taxon>Tissierellia</taxon>
        <taxon>Tissierellales</taxon>
        <taxon>Tissierellaceae</taxon>
        <taxon>Tissierella</taxon>
    </lineage>
</organism>
<proteinExistence type="predicted"/>
<dbReference type="Proteomes" id="UP001524478">
    <property type="component" value="Unassembled WGS sequence"/>
</dbReference>
<evidence type="ECO:0000313" key="2">
    <source>
        <dbReference type="Proteomes" id="UP001524478"/>
    </source>
</evidence>
<dbReference type="RefSeq" id="WP_256312594.1">
    <property type="nucleotide sequence ID" value="NZ_JANGAC010000017.1"/>
</dbReference>
<protein>
    <submittedName>
        <fullName evidence="1">Uncharacterized protein</fullName>
    </submittedName>
</protein>
<keyword evidence="2" id="KW-1185">Reference proteome</keyword>
<gene>
    <name evidence="1" type="ORF">NE686_18015</name>
</gene>
<reference evidence="1 2" key="1">
    <citation type="submission" date="2022-06" db="EMBL/GenBank/DDBJ databases">
        <title>Isolation of gut microbiota from human fecal samples.</title>
        <authorList>
            <person name="Pamer E.G."/>
            <person name="Barat B."/>
            <person name="Waligurski E."/>
            <person name="Medina S."/>
            <person name="Paddock L."/>
            <person name="Mostad J."/>
        </authorList>
    </citation>
    <scope>NUCLEOTIDE SEQUENCE [LARGE SCALE GENOMIC DNA]</scope>
    <source>
        <strain evidence="1 2">DFI.7.95</strain>
    </source>
</reference>